<organism evidence="2">
    <name type="scientific">Arundo donax</name>
    <name type="common">Giant reed</name>
    <name type="synonym">Donax arundinaceus</name>
    <dbReference type="NCBI Taxonomy" id="35708"/>
    <lineage>
        <taxon>Eukaryota</taxon>
        <taxon>Viridiplantae</taxon>
        <taxon>Streptophyta</taxon>
        <taxon>Embryophyta</taxon>
        <taxon>Tracheophyta</taxon>
        <taxon>Spermatophyta</taxon>
        <taxon>Magnoliopsida</taxon>
        <taxon>Liliopsida</taxon>
        <taxon>Poales</taxon>
        <taxon>Poaceae</taxon>
        <taxon>PACMAD clade</taxon>
        <taxon>Arundinoideae</taxon>
        <taxon>Arundineae</taxon>
        <taxon>Arundo</taxon>
    </lineage>
</organism>
<sequence>MFSSKTKCWRQKERTLALTRHPGGP</sequence>
<proteinExistence type="predicted"/>
<protein>
    <submittedName>
        <fullName evidence="2">Uncharacterized protein</fullName>
    </submittedName>
</protein>
<dbReference type="EMBL" id="GBRH01184336">
    <property type="protein sequence ID" value="JAE13560.1"/>
    <property type="molecule type" value="Transcribed_RNA"/>
</dbReference>
<evidence type="ECO:0000256" key="1">
    <source>
        <dbReference type="SAM" id="MobiDB-lite"/>
    </source>
</evidence>
<dbReference type="AlphaFoldDB" id="A0A0A9FKK3"/>
<accession>A0A0A9FKK3</accession>
<name>A0A0A9FKK3_ARUDO</name>
<reference evidence="2" key="2">
    <citation type="journal article" date="2015" name="Data Brief">
        <title>Shoot transcriptome of the giant reed, Arundo donax.</title>
        <authorList>
            <person name="Barrero R.A."/>
            <person name="Guerrero F.D."/>
            <person name="Moolhuijzen P."/>
            <person name="Goolsby J.A."/>
            <person name="Tidwell J."/>
            <person name="Bellgard S.E."/>
            <person name="Bellgard M.I."/>
        </authorList>
    </citation>
    <scope>NUCLEOTIDE SEQUENCE</scope>
    <source>
        <tissue evidence="2">Shoot tissue taken approximately 20 cm above the soil surface</tissue>
    </source>
</reference>
<reference evidence="2" key="1">
    <citation type="submission" date="2014-09" db="EMBL/GenBank/DDBJ databases">
        <authorList>
            <person name="Magalhaes I.L.F."/>
            <person name="Oliveira U."/>
            <person name="Santos F.R."/>
            <person name="Vidigal T.H.D.A."/>
            <person name="Brescovit A.D."/>
            <person name="Santos A.J."/>
        </authorList>
    </citation>
    <scope>NUCLEOTIDE SEQUENCE</scope>
    <source>
        <tissue evidence="2">Shoot tissue taken approximately 20 cm above the soil surface</tissue>
    </source>
</reference>
<feature type="region of interest" description="Disordered" evidence="1">
    <location>
        <begin position="1"/>
        <end position="25"/>
    </location>
</feature>
<evidence type="ECO:0000313" key="2">
    <source>
        <dbReference type="EMBL" id="JAE13560.1"/>
    </source>
</evidence>